<keyword evidence="6" id="KW-0472">Membrane</keyword>
<keyword evidence="3 5" id="KW-0697">Rotamase</keyword>
<dbReference type="AlphaFoldDB" id="A0A0M0JJF9"/>
<accession>A0A0M0JJF9</accession>
<dbReference type="PROSITE" id="PS50059">
    <property type="entry name" value="FKBP_PPIASE"/>
    <property type="match status" value="1"/>
</dbReference>
<dbReference type="PANTHER" id="PTHR10516:SF443">
    <property type="entry name" value="FK506-BINDING PROTEIN 59-RELATED"/>
    <property type="match status" value="1"/>
</dbReference>
<dbReference type="FunFam" id="3.10.50.40:FF:000006">
    <property type="entry name" value="Peptidyl-prolyl cis-trans isomerase"/>
    <property type="match status" value="1"/>
</dbReference>
<evidence type="ECO:0000313" key="8">
    <source>
        <dbReference type="EMBL" id="KOO26736.1"/>
    </source>
</evidence>
<proteinExistence type="predicted"/>
<keyword evidence="6" id="KW-0812">Transmembrane</keyword>
<evidence type="ECO:0000256" key="2">
    <source>
        <dbReference type="ARBA" id="ARBA00013194"/>
    </source>
</evidence>
<evidence type="ECO:0000256" key="3">
    <source>
        <dbReference type="ARBA" id="ARBA00023110"/>
    </source>
</evidence>
<reference evidence="9" key="1">
    <citation type="journal article" date="2015" name="PLoS Genet.">
        <title>Genome Sequence and Transcriptome Analyses of Chrysochromulina tobin: Metabolic Tools for Enhanced Algal Fitness in the Prominent Order Prymnesiales (Haptophyceae).</title>
        <authorList>
            <person name="Hovde B.T."/>
            <person name="Deodato C.R."/>
            <person name="Hunsperger H.M."/>
            <person name="Ryken S.A."/>
            <person name="Yost W."/>
            <person name="Jha R.K."/>
            <person name="Patterson J."/>
            <person name="Monnat R.J. Jr."/>
            <person name="Barlow S.B."/>
            <person name="Starkenburg S.R."/>
            <person name="Cattolico R.A."/>
        </authorList>
    </citation>
    <scope>NUCLEOTIDE SEQUENCE</scope>
    <source>
        <strain evidence="9">CCMP291</strain>
    </source>
</reference>
<organism evidence="8 9">
    <name type="scientific">Chrysochromulina tobinii</name>
    <dbReference type="NCBI Taxonomy" id="1460289"/>
    <lineage>
        <taxon>Eukaryota</taxon>
        <taxon>Haptista</taxon>
        <taxon>Haptophyta</taxon>
        <taxon>Prymnesiophyceae</taxon>
        <taxon>Prymnesiales</taxon>
        <taxon>Chrysochromulinaceae</taxon>
        <taxon>Chrysochromulina</taxon>
    </lineage>
</organism>
<protein>
    <recommendedName>
        <fullName evidence="2 5">peptidylprolyl isomerase</fullName>
        <ecNumber evidence="2 5">5.2.1.8</ecNumber>
    </recommendedName>
</protein>
<evidence type="ECO:0000313" key="9">
    <source>
        <dbReference type="Proteomes" id="UP000037460"/>
    </source>
</evidence>
<dbReference type="SUPFAM" id="SSF54534">
    <property type="entry name" value="FKBP-like"/>
    <property type="match status" value="1"/>
</dbReference>
<dbReference type="EMBL" id="JWZX01002812">
    <property type="protein sequence ID" value="KOO26736.1"/>
    <property type="molecule type" value="Genomic_DNA"/>
</dbReference>
<dbReference type="InterPro" id="IPR001179">
    <property type="entry name" value="PPIase_FKBP_dom"/>
</dbReference>
<keyword evidence="9" id="KW-1185">Reference proteome</keyword>
<dbReference type="GO" id="GO:0003755">
    <property type="term" value="F:peptidyl-prolyl cis-trans isomerase activity"/>
    <property type="evidence" value="ECO:0007669"/>
    <property type="project" value="UniProtKB-KW"/>
</dbReference>
<gene>
    <name evidence="8" type="ORF">Ctob_012292</name>
</gene>
<evidence type="ECO:0000256" key="4">
    <source>
        <dbReference type="ARBA" id="ARBA00023235"/>
    </source>
</evidence>
<dbReference type="OrthoDB" id="433738at2759"/>
<evidence type="ECO:0000256" key="5">
    <source>
        <dbReference type="PROSITE-ProRule" id="PRU00277"/>
    </source>
</evidence>
<dbReference type="Proteomes" id="UP000037460">
    <property type="component" value="Unassembled WGS sequence"/>
</dbReference>
<dbReference type="InterPro" id="IPR046357">
    <property type="entry name" value="PPIase_dom_sf"/>
</dbReference>
<dbReference type="EC" id="5.2.1.8" evidence="2 5"/>
<feature type="transmembrane region" description="Helical" evidence="6">
    <location>
        <begin position="154"/>
        <end position="179"/>
    </location>
</feature>
<comment type="catalytic activity">
    <reaction evidence="1 5">
        <text>[protein]-peptidylproline (omega=180) = [protein]-peptidylproline (omega=0)</text>
        <dbReference type="Rhea" id="RHEA:16237"/>
        <dbReference type="Rhea" id="RHEA-COMP:10747"/>
        <dbReference type="Rhea" id="RHEA-COMP:10748"/>
        <dbReference type="ChEBI" id="CHEBI:83833"/>
        <dbReference type="ChEBI" id="CHEBI:83834"/>
        <dbReference type="EC" id="5.2.1.8"/>
    </reaction>
</comment>
<keyword evidence="6" id="KW-1133">Transmembrane helix</keyword>
<feature type="domain" description="PPIase FKBP-type" evidence="7">
    <location>
        <begin position="1"/>
        <end position="88"/>
    </location>
</feature>
<dbReference type="PANTHER" id="PTHR10516">
    <property type="entry name" value="PEPTIDYL-PROLYL CIS-TRANS ISOMERASE"/>
    <property type="match status" value="1"/>
</dbReference>
<keyword evidence="4 5" id="KW-0413">Isomerase</keyword>
<comment type="caution">
    <text evidence="8">The sequence shown here is derived from an EMBL/GenBank/DDBJ whole genome shotgun (WGS) entry which is preliminary data.</text>
</comment>
<dbReference type="Pfam" id="PF00254">
    <property type="entry name" value="FKBP_C"/>
    <property type="match status" value="1"/>
</dbReference>
<sequence length="204" mass="21934">MVEVHYVGRLVETGAVFDSSRARGKTFKFSLGEGKVIGGWEVGVSSMQVGELSEITCSPQYAYGAKGIPPMIPPSATLRFEVELLAIEQSDEEGRSFADDYVDTARTPGAISAAYKSKMATKPTKAEGLEGLLDWAKSIYIFGLFSPTAERPPWYLNPLITFPSIFAIVGVGFYLVVLLGGVHRGEVPQAGDDLSSFIGDTMAP</sequence>
<name>A0A0M0JJF9_9EUKA</name>
<evidence type="ECO:0000256" key="6">
    <source>
        <dbReference type="SAM" id="Phobius"/>
    </source>
</evidence>
<evidence type="ECO:0000259" key="7">
    <source>
        <dbReference type="PROSITE" id="PS50059"/>
    </source>
</evidence>
<dbReference type="Gene3D" id="3.10.50.40">
    <property type="match status" value="1"/>
</dbReference>
<dbReference type="InterPro" id="IPR050689">
    <property type="entry name" value="FKBP-type_PPIase"/>
</dbReference>
<evidence type="ECO:0000256" key="1">
    <source>
        <dbReference type="ARBA" id="ARBA00000971"/>
    </source>
</evidence>